<keyword evidence="2" id="KW-0325">Glycoprotein</keyword>
<dbReference type="SUPFAM" id="SSF52540">
    <property type="entry name" value="P-loop containing nucleoside triphosphate hydrolases"/>
    <property type="match status" value="1"/>
</dbReference>
<dbReference type="AlphaFoldDB" id="N6TD23"/>
<accession>N6TD23</accession>
<dbReference type="PANTHER" id="PTHR10605:SF72">
    <property type="entry name" value="HEPARAN SULFATE 3-O SULFOTRANSFERASE-B, ISOFORM A"/>
    <property type="match status" value="1"/>
</dbReference>
<reference evidence="3" key="1">
    <citation type="journal article" date="2013" name="Genome Biol.">
        <title>Draft genome of the mountain pine beetle, Dendroctonus ponderosae Hopkins, a major forest pest.</title>
        <authorList>
            <person name="Keeling C.I."/>
            <person name="Yuen M.M."/>
            <person name="Liao N.Y."/>
            <person name="Docking T.R."/>
            <person name="Chan S.K."/>
            <person name="Taylor G.A."/>
            <person name="Palmquist D.L."/>
            <person name="Jackman S.D."/>
            <person name="Nguyen A."/>
            <person name="Li M."/>
            <person name="Henderson H."/>
            <person name="Janes J.K."/>
            <person name="Zhao Y."/>
            <person name="Pandoh P."/>
            <person name="Moore R."/>
            <person name="Sperling F.A."/>
            <person name="Huber D.P."/>
            <person name="Birol I."/>
            <person name="Jones S.J."/>
            <person name="Bohlmann J."/>
        </authorList>
    </citation>
    <scope>NUCLEOTIDE SEQUENCE</scope>
</reference>
<evidence type="ECO:0000256" key="1">
    <source>
        <dbReference type="ARBA" id="ARBA00022679"/>
    </source>
</evidence>
<dbReference type="InterPro" id="IPR000863">
    <property type="entry name" value="Sulfotransferase_dom"/>
</dbReference>
<feature type="non-terminal residue" evidence="3">
    <location>
        <position position="1"/>
    </location>
</feature>
<name>N6TD23_DENPD</name>
<dbReference type="OrthoDB" id="411451at2759"/>
<sequence length="99" mass="11287">MEPACEPNESRQNSQDSTKHHTTWEKTGAISDYTQAASKKPEMKTFEEMVFINGTVGSIVDTSWGPVKLGLYYKYLTRWLKFFPLSQLLFISVSFGSKI</sequence>
<dbReference type="EMBL" id="KB741010">
    <property type="protein sequence ID" value="ENN75588.1"/>
    <property type="molecule type" value="Genomic_DNA"/>
</dbReference>
<dbReference type="Gene3D" id="3.40.50.300">
    <property type="entry name" value="P-loop containing nucleotide triphosphate hydrolases"/>
    <property type="match status" value="1"/>
</dbReference>
<dbReference type="GO" id="GO:0008467">
    <property type="term" value="F:[heparan sulfate]-glucosamine 3-sulfotransferase activity"/>
    <property type="evidence" value="ECO:0007669"/>
    <property type="project" value="TreeGrafter"/>
</dbReference>
<dbReference type="HOGENOM" id="CLU_2322745_0_0_1"/>
<dbReference type="InterPro" id="IPR027417">
    <property type="entry name" value="P-loop_NTPase"/>
</dbReference>
<gene>
    <name evidence="3" type="ORF">YQE_07854</name>
</gene>
<evidence type="ECO:0000313" key="3">
    <source>
        <dbReference type="EMBL" id="ENN75588.1"/>
    </source>
</evidence>
<dbReference type="InterPro" id="IPR037359">
    <property type="entry name" value="NST/OST"/>
</dbReference>
<proteinExistence type="predicted"/>
<keyword evidence="1" id="KW-0808">Transferase</keyword>
<organism evidence="3">
    <name type="scientific">Dendroctonus ponderosae</name>
    <name type="common">Mountain pine beetle</name>
    <dbReference type="NCBI Taxonomy" id="77166"/>
    <lineage>
        <taxon>Eukaryota</taxon>
        <taxon>Metazoa</taxon>
        <taxon>Ecdysozoa</taxon>
        <taxon>Arthropoda</taxon>
        <taxon>Hexapoda</taxon>
        <taxon>Insecta</taxon>
        <taxon>Pterygota</taxon>
        <taxon>Neoptera</taxon>
        <taxon>Endopterygota</taxon>
        <taxon>Coleoptera</taxon>
        <taxon>Polyphaga</taxon>
        <taxon>Cucujiformia</taxon>
        <taxon>Curculionidae</taxon>
        <taxon>Scolytinae</taxon>
        <taxon>Dendroctonus</taxon>
    </lineage>
</organism>
<evidence type="ECO:0000256" key="2">
    <source>
        <dbReference type="ARBA" id="ARBA00023180"/>
    </source>
</evidence>
<protein>
    <submittedName>
        <fullName evidence="3">Uncharacterized protein</fullName>
    </submittedName>
</protein>
<dbReference type="Pfam" id="PF00685">
    <property type="entry name" value="Sulfotransfer_1"/>
    <property type="match status" value="1"/>
</dbReference>
<dbReference type="PANTHER" id="PTHR10605">
    <property type="entry name" value="HEPARAN SULFATE SULFOTRANSFERASE"/>
    <property type="match status" value="1"/>
</dbReference>